<dbReference type="RefSeq" id="WP_170176302.1">
    <property type="nucleotide sequence ID" value="NZ_FOFT01000005.1"/>
</dbReference>
<accession>A0A1H9PXD2</accession>
<name>A0A1H9PXD2_9PSEU</name>
<evidence type="ECO:0000256" key="1">
    <source>
        <dbReference type="ARBA" id="ARBA00004613"/>
    </source>
</evidence>
<feature type="domain" description="Gram-positive cocci surface proteins LPxTG" evidence="8">
    <location>
        <begin position="382"/>
        <end position="415"/>
    </location>
</feature>
<evidence type="ECO:0000259" key="8">
    <source>
        <dbReference type="PROSITE" id="PS50847"/>
    </source>
</evidence>
<dbReference type="EMBL" id="FOFT01000005">
    <property type="protein sequence ID" value="SER52844.1"/>
    <property type="molecule type" value="Genomic_DNA"/>
</dbReference>
<keyword evidence="2" id="KW-0134">Cell wall</keyword>
<keyword evidence="6" id="KW-1133">Transmembrane helix</keyword>
<dbReference type="Gene3D" id="2.60.40.10">
    <property type="entry name" value="Immunoglobulins"/>
    <property type="match status" value="2"/>
</dbReference>
<dbReference type="InterPro" id="IPR013783">
    <property type="entry name" value="Ig-like_fold"/>
</dbReference>
<protein>
    <submittedName>
        <fullName evidence="9">Carboxypeptidase regulatory-like domain-containing protein</fullName>
    </submittedName>
</protein>
<keyword evidence="5" id="KW-0572">Peptidoglycan-anchor</keyword>
<organism evidence="9 10">
    <name type="scientific">Lentzea flaviverrucosa</name>
    <dbReference type="NCBI Taxonomy" id="200379"/>
    <lineage>
        <taxon>Bacteria</taxon>
        <taxon>Bacillati</taxon>
        <taxon>Actinomycetota</taxon>
        <taxon>Actinomycetes</taxon>
        <taxon>Pseudonocardiales</taxon>
        <taxon>Pseudonocardiaceae</taxon>
        <taxon>Lentzea</taxon>
    </lineage>
</organism>
<keyword evidence="6" id="KW-0812">Transmembrane</keyword>
<comment type="subcellular location">
    <subcellularLocation>
        <location evidence="1">Secreted</location>
    </subcellularLocation>
</comment>
<keyword evidence="3" id="KW-0964">Secreted</keyword>
<gene>
    <name evidence="9" type="ORF">SAMN05216195_105457</name>
</gene>
<dbReference type="InterPro" id="IPR019931">
    <property type="entry name" value="LPXTG_anchor"/>
</dbReference>
<dbReference type="GO" id="GO:0005576">
    <property type="term" value="C:extracellular region"/>
    <property type="evidence" value="ECO:0007669"/>
    <property type="project" value="UniProtKB-SubCell"/>
</dbReference>
<evidence type="ECO:0000256" key="2">
    <source>
        <dbReference type="ARBA" id="ARBA00022512"/>
    </source>
</evidence>
<keyword evidence="9" id="KW-0121">Carboxypeptidase</keyword>
<keyword evidence="10" id="KW-1185">Reference proteome</keyword>
<feature type="signal peptide" evidence="7">
    <location>
        <begin position="1"/>
        <end position="24"/>
    </location>
</feature>
<dbReference type="InterPro" id="IPR033764">
    <property type="entry name" value="Sdr_B"/>
</dbReference>
<keyword evidence="4 7" id="KW-0732">Signal</keyword>
<evidence type="ECO:0000256" key="4">
    <source>
        <dbReference type="ARBA" id="ARBA00022729"/>
    </source>
</evidence>
<dbReference type="PROSITE" id="PS50847">
    <property type="entry name" value="GRAM_POS_ANCHORING"/>
    <property type="match status" value="1"/>
</dbReference>
<reference evidence="10" key="1">
    <citation type="submission" date="2016-10" db="EMBL/GenBank/DDBJ databases">
        <authorList>
            <person name="Varghese N."/>
            <person name="Submissions S."/>
        </authorList>
    </citation>
    <scope>NUCLEOTIDE SEQUENCE [LARGE SCALE GENOMIC DNA]</scope>
    <source>
        <strain evidence="10">CGMCC 4.578</strain>
    </source>
</reference>
<keyword evidence="9" id="KW-0378">Hydrolase</keyword>
<keyword evidence="9" id="KW-0645">Protease</keyword>
<evidence type="ECO:0000313" key="10">
    <source>
        <dbReference type="Proteomes" id="UP000199028"/>
    </source>
</evidence>
<dbReference type="GO" id="GO:0005975">
    <property type="term" value="P:carbohydrate metabolic process"/>
    <property type="evidence" value="ECO:0007669"/>
    <property type="project" value="UniProtKB-ARBA"/>
</dbReference>
<dbReference type="Proteomes" id="UP000199028">
    <property type="component" value="Unassembled WGS sequence"/>
</dbReference>
<evidence type="ECO:0000256" key="6">
    <source>
        <dbReference type="SAM" id="Phobius"/>
    </source>
</evidence>
<dbReference type="GO" id="GO:0004180">
    <property type="term" value="F:carboxypeptidase activity"/>
    <property type="evidence" value="ECO:0007669"/>
    <property type="project" value="UniProtKB-KW"/>
</dbReference>
<evidence type="ECO:0000256" key="7">
    <source>
        <dbReference type="SAM" id="SignalP"/>
    </source>
</evidence>
<evidence type="ECO:0000256" key="3">
    <source>
        <dbReference type="ARBA" id="ARBA00022525"/>
    </source>
</evidence>
<dbReference type="Pfam" id="PF17210">
    <property type="entry name" value="SdrD_B"/>
    <property type="match status" value="1"/>
</dbReference>
<evidence type="ECO:0000256" key="5">
    <source>
        <dbReference type="ARBA" id="ARBA00023088"/>
    </source>
</evidence>
<keyword evidence="6" id="KW-0472">Membrane</keyword>
<feature type="transmembrane region" description="Helical" evidence="6">
    <location>
        <begin position="390"/>
        <end position="410"/>
    </location>
</feature>
<feature type="chain" id="PRO_5011474823" evidence="7">
    <location>
        <begin position="25"/>
        <end position="415"/>
    </location>
</feature>
<dbReference type="AlphaFoldDB" id="A0A1H9PXD2"/>
<sequence length="415" mass="44121">MKKLFAVTTTAAFVLTSVGAPAFAQEDEISIGGLVWLDRNGDRVAGDEPGLAGEKAVRIAKADGGEVVGEYTTDAEGRYAAKDLPAGKYRVSFISDRYRLTTVPNVVTEGGAVDFGAQGYGVAGRSFFDRNGDGLRQADEDLLSPGTLNGKPIAVSREDGQFSVEDLPAGEYEFIAADYTQRGLALVEPKGTEQIDWATGELRFKLGELEGPAPLDALYLEAKADIAVSAAVTPTKDTHTVGDRAQVEVTLSNKGNVPVTPSVVMAEFAVKVLKHSDNVKFVEGRHDDFETTRKILPGEQARVTFEVELNDVTFDEVWPIVRFNFGHLKDVDRRNNVARLPIKVVEKGAETTAPVTSPSETTAAPTTTTTAAVAQAGNRSGLASTGASPLGFIGLGALLLAAGTSAFFVARRRRS</sequence>
<dbReference type="SUPFAM" id="SSF117074">
    <property type="entry name" value="Hypothetical protein PA1324"/>
    <property type="match status" value="2"/>
</dbReference>
<proteinExistence type="predicted"/>
<evidence type="ECO:0000313" key="9">
    <source>
        <dbReference type="EMBL" id="SER52844.1"/>
    </source>
</evidence>